<sequence length="94" mass="10647">MLTICSCVRWDWGSVPGRSTMGVFWTSRLSSQEQIIHVINRASRGASHRSFSFTTRRGVTHCLSHSRIHCSLTRGRSKLSLGSDKSLFILIHME</sequence>
<evidence type="ECO:0000313" key="1">
    <source>
        <dbReference type="EMBL" id="QHR92723.1"/>
    </source>
</evidence>
<organism evidence="1">
    <name type="scientific">Picea sitchensis</name>
    <name type="common">Sitka spruce</name>
    <name type="synonym">Pinus sitchensis</name>
    <dbReference type="NCBI Taxonomy" id="3332"/>
    <lineage>
        <taxon>Eukaryota</taxon>
        <taxon>Viridiplantae</taxon>
        <taxon>Streptophyta</taxon>
        <taxon>Embryophyta</taxon>
        <taxon>Tracheophyta</taxon>
        <taxon>Spermatophyta</taxon>
        <taxon>Pinopsida</taxon>
        <taxon>Pinidae</taxon>
        <taxon>Conifers I</taxon>
        <taxon>Pinales</taxon>
        <taxon>Pinaceae</taxon>
        <taxon>Picea</taxon>
    </lineage>
</organism>
<keyword evidence="1" id="KW-0496">Mitochondrion</keyword>
<dbReference type="EMBL" id="MK697705">
    <property type="protein sequence ID" value="QHR92723.1"/>
    <property type="molecule type" value="Genomic_DNA"/>
</dbReference>
<protein>
    <submittedName>
        <fullName evidence="1">Uncharacterized protein</fullName>
    </submittedName>
</protein>
<name>A0A6B9XXH5_PICSI</name>
<dbReference type="AlphaFoldDB" id="A0A6B9XXH5"/>
<accession>A0A6B9XXH5</accession>
<reference evidence="1" key="1">
    <citation type="submission" date="2019-03" db="EMBL/GenBank/DDBJ databases">
        <title>Largest Complete Mitochondrial Genome of a Gymnosperm, Sitka Spruce (Picea sitchensis), Indicates Complex Physical Structure.</title>
        <authorList>
            <person name="Jackman S.D."/>
            <person name="Coombe L."/>
            <person name="Warren R."/>
            <person name="Kirk H."/>
            <person name="Trinh E."/>
            <person name="McLeod T."/>
            <person name="Pleasance S."/>
            <person name="Pandoh P."/>
            <person name="Zhao Y."/>
            <person name="Coope R."/>
            <person name="Bousquet J."/>
            <person name="Bohlmann J.C."/>
            <person name="Jones S.J.M."/>
            <person name="Birol I."/>
        </authorList>
    </citation>
    <scope>NUCLEOTIDE SEQUENCE</scope>
    <source>
        <strain evidence="1">Q903</strain>
    </source>
</reference>
<gene>
    <name evidence="1" type="primary">orf06825</name>
    <name evidence="1" type="ORF">Q903MT_gene6771</name>
</gene>
<proteinExistence type="predicted"/>
<geneLocation type="mitochondrion" evidence="1"/>